<organism evidence="1 2">
    <name type="scientific">Solanum tuberosum</name>
    <name type="common">Potato</name>
    <dbReference type="NCBI Taxonomy" id="4113"/>
    <lineage>
        <taxon>Eukaryota</taxon>
        <taxon>Viridiplantae</taxon>
        <taxon>Streptophyta</taxon>
        <taxon>Embryophyta</taxon>
        <taxon>Tracheophyta</taxon>
        <taxon>Spermatophyta</taxon>
        <taxon>Magnoliopsida</taxon>
        <taxon>eudicotyledons</taxon>
        <taxon>Gunneridae</taxon>
        <taxon>Pentapetalae</taxon>
        <taxon>asterids</taxon>
        <taxon>lamiids</taxon>
        <taxon>Solanales</taxon>
        <taxon>Solanaceae</taxon>
        <taxon>Solanoideae</taxon>
        <taxon>Solaneae</taxon>
        <taxon>Solanum</taxon>
    </lineage>
</organism>
<reference evidence="1 2" key="1">
    <citation type="journal article" date="2021" name="bioRxiv">
        <title>Chromosome-scale and haplotype-resolved genome assembly of a tetraploid potato cultivar.</title>
        <authorList>
            <person name="Sun H."/>
            <person name="Jiao W.-B."/>
            <person name="Krause K."/>
            <person name="Campoy J.A."/>
            <person name="Goel M."/>
            <person name="Folz-Donahue K."/>
            <person name="Kukat C."/>
            <person name="Huettel B."/>
            <person name="Schneeberger K."/>
        </authorList>
    </citation>
    <scope>NUCLEOTIDE SEQUENCE [LARGE SCALE GENOMIC DNA]</scope>
    <source>
        <strain evidence="1">SolTubOtavaFocal</strain>
        <tissue evidence="1">Leaves</tissue>
    </source>
</reference>
<accession>A0ABQ7TVG5</accession>
<evidence type="ECO:0000313" key="1">
    <source>
        <dbReference type="EMBL" id="KAH0738049.1"/>
    </source>
</evidence>
<dbReference type="Proteomes" id="UP000826656">
    <property type="component" value="Unassembled WGS sequence"/>
</dbReference>
<gene>
    <name evidence="1" type="ORF">KY290_036754</name>
</gene>
<dbReference type="EMBL" id="JAIVGD010000028">
    <property type="protein sequence ID" value="KAH0738049.1"/>
    <property type="molecule type" value="Genomic_DNA"/>
</dbReference>
<proteinExistence type="predicted"/>
<evidence type="ECO:0000313" key="2">
    <source>
        <dbReference type="Proteomes" id="UP000826656"/>
    </source>
</evidence>
<evidence type="ECO:0008006" key="3">
    <source>
        <dbReference type="Google" id="ProtNLM"/>
    </source>
</evidence>
<comment type="caution">
    <text evidence="1">The sequence shown here is derived from an EMBL/GenBank/DDBJ whole genome shotgun (WGS) entry which is preliminary data.</text>
</comment>
<sequence>MNEVFRWWPSGWLGGFPVRFWLGMEDEKEVGLVAIWRWRFVAELLCCYLVVVGRFGLLNGGVVVVRRWVVCECGRKRLEKKSKNGSVLGGSPVGLRRLFWSGDLVVEERGRQWGIG</sequence>
<protein>
    <recommendedName>
        <fullName evidence="3">Transmembrane protein</fullName>
    </recommendedName>
</protein>
<name>A0ABQ7TVG5_SOLTU</name>
<keyword evidence="2" id="KW-1185">Reference proteome</keyword>